<evidence type="ECO:0000313" key="1">
    <source>
        <dbReference type="EMBL" id="MBE9461945.1"/>
    </source>
</evidence>
<dbReference type="Proteomes" id="UP000634134">
    <property type="component" value="Unassembled WGS sequence"/>
</dbReference>
<name>A0ABR9W915_9BACT</name>
<dbReference type="RefSeq" id="WP_194120187.1">
    <property type="nucleotide sequence ID" value="NZ_JACYGY010000001.1"/>
</dbReference>
<evidence type="ECO:0000313" key="2">
    <source>
        <dbReference type="Proteomes" id="UP000634134"/>
    </source>
</evidence>
<gene>
    <name evidence="1" type="ORF">IEE83_08630</name>
</gene>
<dbReference type="EMBL" id="JACYGY010000001">
    <property type="protein sequence ID" value="MBE9461945.1"/>
    <property type="molecule type" value="Genomic_DNA"/>
</dbReference>
<keyword evidence="2" id="KW-1185">Reference proteome</keyword>
<organism evidence="1 2">
    <name type="scientific">Dyadobacter subterraneus</name>
    <dbReference type="NCBI Taxonomy" id="2773304"/>
    <lineage>
        <taxon>Bacteria</taxon>
        <taxon>Pseudomonadati</taxon>
        <taxon>Bacteroidota</taxon>
        <taxon>Cytophagia</taxon>
        <taxon>Cytophagales</taxon>
        <taxon>Spirosomataceae</taxon>
        <taxon>Dyadobacter</taxon>
    </lineage>
</organism>
<protein>
    <recommendedName>
        <fullName evidence="3">Lipoprotein</fullName>
    </recommendedName>
</protein>
<evidence type="ECO:0008006" key="3">
    <source>
        <dbReference type="Google" id="ProtNLM"/>
    </source>
</evidence>
<comment type="caution">
    <text evidence="1">The sequence shown here is derived from an EMBL/GenBank/DDBJ whole genome shotgun (WGS) entry which is preliminary data.</text>
</comment>
<proteinExistence type="predicted"/>
<reference evidence="2" key="1">
    <citation type="submission" date="2023-07" db="EMBL/GenBank/DDBJ databases">
        <title>Dyadobacter sp. nov 'subterranea' isolated from contaminted grondwater.</title>
        <authorList>
            <person name="Szabo I."/>
            <person name="Al-Omari J."/>
            <person name="Szerdahelyi S.G."/>
            <person name="Rado J."/>
        </authorList>
    </citation>
    <scope>NUCLEOTIDE SEQUENCE [LARGE SCALE GENOMIC DNA]</scope>
    <source>
        <strain evidence="2">UP-52</strain>
    </source>
</reference>
<sequence length="178" mass="20431">MKKRIVKISNFIFKSILLISPLLFIESCSQKKEFVEIASGFWEDPSIPKMAIEINLNGDCYYQVIPENDTGSYYYSKISLNEAKVISDFVKSRISSTDSLSIFQDNDAVVAEFLIYNEESFRHGFKYFVTGTDGDSIKNFIKLIKTSPDFKLIPFHKFYTKMQNETLPVPPPAPIPDR</sequence>
<accession>A0ABR9W915</accession>